<accession>A0ABW0CTH1</accession>
<organism evidence="1 2">
    <name type="scientific">Streptomyces coerulescens</name>
    <dbReference type="NCBI Taxonomy" id="29304"/>
    <lineage>
        <taxon>Bacteria</taxon>
        <taxon>Bacillati</taxon>
        <taxon>Actinomycetota</taxon>
        <taxon>Actinomycetes</taxon>
        <taxon>Kitasatosporales</taxon>
        <taxon>Streptomycetaceae</taxon>
        <taxon>Streptomyces</taxon>
    </lineage>
</organism>
<keyword evidence="2" id="KW-1185">Reference proteome</keyword>
<evidence type="ECO:0000313" key="2">
    <source>
        <dbReference type="Proteomes" id="UP001596263"/>
    </source>
</evidence>
<sequence length="143" mass="14980">MEIRLTFGDHVDSADYGDNGGAEAIDRTQCVASLYRWLLSDPELRGLALVSLATDQDPHQEHMGGTLETVNVVVANALALGNLLVAVAAWRASRPRTPQVRVERDGVVVTVQDGSAETVEQILRSLGTGGSADGAGPDDAGEG</sequence>
<proteinExistence type="predicted"/>
<name>A0ABW0CTH1_STRCD</name>
<dbReference type="Proteomes" id="UP001596263">
    <property type="component" value="Unassembled WGS sequence"/>
</dbReference>
<reference evidence="2" key="1">
    <citation type="journal article" date="2019" name="Int. J. Syst. Evol. Microbiol.">
        <title>The Global Catalogue of Microorganisms (GCM) 10K type strain sequencing project: providing services to taxonomists for standard genome sequencing and annotation.</title>
        <authorList>
            <consortium name="The Broad Institute Genomics Platform"/>
            <consortium name="The Broad Institute Genome Sequencing Center for Infectious Disease"/>
            <person name="Wu L."/>
            <person name="Ma J."/>
        </authorList>
    </citation>
    <scope>NUCLEOTIDE SEQUENCE [LARGE SCALE GENOMIC DNA]</scope>
    <source>
        <strain evidence="2">KCTC 42586</strain>
    </source>
</reference>
<comment type="caution">
    <text evidence="1">The sequence shown here is derived from an EMBL/GenBank/DDBJ whole genome shotgun (WGS) entry which is preliminary data.</text>
</comment>
<protein>
    <submittedName>
        <fullName evidence="1">Uncharacterized protein</fullName>
    </submittedName>
</protein>
<dbReference type="EMBL" id="JBHSKM010000025">
    <property type="protein sequence ID" value="MFC5218638.1"/>
    <property type="molecule type" value="Genomic_DNA"/>
</dbReference>
<dbReference type="InterPro" id="IPR045428">
    <property type="entry name" value="EACC1"/>
</dbReference>
<dbReference type="Pfam" id="PF19953">
    <property type="entry name" value="EACC1"/>
    <property type="match status" value="1"/>
</dbReference>
<gene>
    <name evidence="1" type="ORF">ACFPQ9_32820</name>
</gene>
<evidence type="ECO:0000313" key="1">
    <source>
        <dbReference type="EMBL" id="MFC5218638.1"/>
    </source>
</evidence>
<dbReference type="RefSeq" id="WP_380861620.1">
    <property type="nucleotide sequence ID" value="NZ_JBHSKM010000025.1"/>
</dbReference>